<gene>
    <name evidence="1" type="ORF">Gohar_018538</name>
</gene>
<comment type="caution">
    <text evidence="1">The sequence shown here is derived from an EMBL/GenBank/DDBJ whole genome shotgun (WGS) entry which is preliminary data.</text>
</comment>
<name>A0A7J9G9C6_9ROSI</name>
<dbReference type="EMBL" id="JABFAD010000003">
    <property type="protein sequence ID" value="MBA0794187.1"/>
    <property type="molecule type" value="Genomic_DNA"/>
</dbReference>
<keyword evidence="2" id="KW-1185">Reference proteome</keyword>
<protein>
    <submittedName>
        <fullName evidence="1">Uncharacterized protein</fullName>
    </submittedName>
</protein>
<evidence type="ECO:0000313" key="1">
    <source>
        <dbReference type="EMBL" id="MBA0794187.1"/>
    </source>
</evidence>
<organism evidence="1 2">
    <name type="scientific">Gossypium harknessii</name>
    <dbReference type="NCBI Taxonomy" id="34285"/>
    <lineage>
        <taxon>Eukaryota</taxon>
        <taxon>Viridiplantae</taxon>
        <taxon>Streptophyta</taxon>
        <taxon>Embryophyta</taxon>
        <taxon>Tracheophyta</taxon>
        <taxon>Spermatophyta</taxon>
        <taxon>Magnoliopsida</taxon>
        <taxon>eudicotyledons</taxon>
        <taxon>Gunneridae</taxon>
        <taxon>Pentapetalae</taxon>
        <taxon>rosids</taxon>
        <taxon>malvids</taxon>
        <taxon>Malvales</taxon>
        <taxon>Malvaceae</taxon>
        <taxon>Malvoideae</taxon>
        <taxon>Gossypium</taxon>
    </lineage>
</organism>
<dbReference type="AlphaFoldDB" id="A0A7J9G9C6"/>
<sequence length="57" mass="6798">MEGCRRQELCFWVEKALESIERVVVVDWAKWVIVNFSILKLMMQGRLATGILRWIVF</sequence>
<evidence type="ECO:0000313" key="2">
    <source>
        <dbReference type="Proteomes" id="UP000593560"/>
    </source>
</evidence>
<reference evidence="1 2" key="1">
    <citation type="journal article" date="2019" name="Genome Biol. Evol.">
        <title>Insights into the evolution of the New World diploid cottons (Gossypium, subgenus Houzingenia) based on genome sequencing.</title>
        <authorList>
            <person name="Grover C.E."/>
            <person name="Arick M.A. 2nd"/>
            <person name="Thrash A."/>
            <person name="Conover J.L."/>
            <person name="Sanders W.S."/>
            <person name="Peterson D.G."/>
            <person name="Frelichowski J.E."/>
            <person name="Scheffler J.A."/>
            <person name="Scheffler B.E."/>
            <person name="Wendel J.F."/>
        </authorList>
    </citation>
    <scope>NUCLEOTIDE SEQUENCE [LARGE SCALE GENOMIC DNA]</scope>
    <source>
        <strain evidence="1">0</strain>
        <tissue evidence="1">Leaf</tissue>
    </source>
</reference>
<dbReference type="Proteomes" id="UP000593560">
    <property type="component" value="Unassembled WGS sequence"/>
</dbReference>
<proteinExistence type="predicted"/>
<accession>A0A7J9G9C6</accession>